<name>A0A1R2BFS9_9CILI</name>
<dbReference type="Proteomes" id="UP000187209">
    <property type="component" value="Unassembled WGS sequence"/>
</dbReference>
<proteinExistence type="predicted"/>
<feature type="region of interest" description="Disordered" evidence="1">
    <location>
        <begin position="119"/>
        <end position="234"/>
    </location>
</feature>
<gene>
    <name evidence="2" type="ORF">SteCoe_25219</name>
</gene>
<keyword evidence="3" id="KW-1185">Reference proteome</keyword>
<reference evidence="2 3" key="1">
    <citation type="submission" date="2016-11" db="EMBL/GenBank/DDBJ databases">
        <title>The macronuclear genome of Stentor coeruleus: a giant cell with tiny introns.</title>
        <authorList>
            <person name="Slabodnick M."/>
            <person name="Ruby J.G."/>
            <person name="Reiff S.B."/>
            <person name="Swart E.C."/>
            <person name="Gosai S."/>
            <person name="Prabakaran S."/>
            <person name="Witkowska E."/>
            <person name="Larue G.E."/>
            <person name="Fisher S."/>
            <person name="Freeman R.M."/>
            <person name="Gunawardena J."/>
            <person name="Chu W."/>
            <person name="Stover N.A."/>
            <person name="Gregory B.D."/>
            <person name="Nowacki M."/>
            <person name="Derisi J."/>
            <person name="Roy S.W."/>
            <person name="Marshall W.F."/>
            <person name="Sood P."/>
        </authorList>
    </citation>
    <scope>NUCLEOTIDE SEQUENCE [LARGE SCALE GENOMIC DNA]</scope>
    <source>
        <strain evidence="2">WM001</strain>
    </source>
</reference>
<evidence type="ECO:0000313" key="2">
    <source>
        <dbReference type="EMBL" id="OMJ75601.1"/>
    </source>
</evidence>
<organism evidence="2 3">
    <name type="scientific">Stentor coeruleus</name>
    <dbReference type="NCBI Taxonomy" id="5963"/>
    <lineage>
        <taxon>Eukaryota</taxon>
        <taxon>Sar</taxon>
        <taxon>Alveolata</taxon>
        <taxon>Ciliophora</taxon>
        <taxon>Postciliodesmatophora</taxon>
        <taxon>Heterotrichea</taxon>
        <taxon>Heterotrichida</taxon>
        <taxon>Stentoridae</taxon>
        <taxon>Stentor</taxon>
    </lineage>
</organism>
<feature type="compositionally biased region" description="Basic and acidic residues" evidence="1">
    <location>
        <begin position="119"/>
        <end position="135"/>
    </location>
</feature>
<dbReference type="OrthoDB" id="324399at2759"/>
<sequence length="273" mass="31987">MVSLTYHDEHVAWQQRVQKEIGQAHRFQSSQTDSFKKSASPIKRPNRSSKRHRAHSTVYSTLPAANINMGAMNVYAEVRGKYSRNANNTINNIVQSSGIVSRPTTSGSLTNYNRRAFFNEETTKHEPKVQEEPKNQRPLNNESKIVVKKRRTREKNNDRKNIEDRLVIDDKKDKDEDEEEEGKEYDENELDQENLEEGEEEEGEFDDEDKGLEEKSQEDADRKTEVSFKTTSSQKRYIEELEKLLREERLKRIQAEDKLQRISTSHSRRKNQS</sequence>
<feature type="compositionally biased region" description="Basic and acidic residues" evidence="1">
    <location>
        <begin position="212"/>
        <end position="226"/>
    </location>
</feature>
<evidence type="ECO:0000256" key="1">
    <source>
        <dbReference type="SAM" id="MobiDB-lite"/>
    </source>
</evidence>
<feature type="region of interest" description="Disordered" evidence="1">
    <location>
        <begin position="27"/>
        <end position="56"/>
    </location>
</feature>
<feature type="compositionally biased region" description="Basic residues" evidence="1">
    <location>
        <begin position="44"/>
        <end position="55"/>
    </location>
</feature>
<comment type="caution">
    <text evidence="2">The sequence shown here is derived from an EMBL/GenBank/DDBJ whole genome shotgun (WGS) entry which is preliminary data.</text>
</comment>
<accession>A0A1R2BFS9</accession>
<dbReference type="AlphaFoldDB" id="A0A1R2BFS9"/>
<feature type="compositionally biased region" description="Acidic residues" evidence="1">
    <location>
        <begin position="175"/>
        <end position="211"/>
    </location>
</feature>
<evidence type="ECO:0000313" key="3">
    <source>
        <dbReference type="Proteomes" id="UP000187209"/>
    </source>
</evidence>
<protein>
    <submittedName>
        <fullName evidence="2">Uncharacterized protein</fullName>
    </submittedName>
</protein>
<dbReference type="EMBL" id="MPUH01000681">
    <property type="protein sequence ID" value="OMJ75601.1"/>
    <property type="molecule type" value="Genomic_DNA"/>
</dbReference>
<feature type="compositionally biased region" description="Basic and acidic residues" evidence="1">
    <location>
        <begin position="154"/>
        <end position="174"/>
    </location>
</feature>
<feature type="region of interest" description="Disordered" evidence="1">
    <location>
        <begin position="254"/>
        <end position="273"/>
    </location>
</feature>